<name>A0ABT3GUT4_9RHOB</name>
<evidence type="ECO:0000256" key="1">
    <source>
        <dbReference type="SAM" id="SignalP"/>
    </source>
</evidence>
<accession>A0ABT3GUT4</accession>
<comment type="caution">
    <text evidence="2">The sequence shown here is derived from an EMBL/GenBank/DDBJ whole genome shotgun (WGS) entry which is preliminary data.</text>
</comment>
<feature type="chain" id="PRO_5045327580" evidence="1">
    <location>
        <begin position="20"/>
        <end position="144"/>
    </location>
</feature>
<proteinExistence type="predicted"/>
<dbReference type="Proteomes" id="UP001208938">
    <property type="component" value="Unassembled WGS sequence"/>
</dbReference>
<protein>
    <submittedName>
        <fullName evidence="2">Uncharacterized protein</fullName>
    </submittedName>
</protein>
<dbReference type="RefSeq" id="WP_264504433.1">
    <property type="nucleotide sequence ID" value="NZ_JAPDFL010000001.1"/>
</dbReference>
<evidence type="ECO:0000313" key="2">
    <source>
        <dbReference type="EMBL" id="MCW1931308.1"/>
    </source>
</evidence>
<dbReference type="EMBL" id="JAPDFL010000001">
    <property type="protein sequence ID" value="MCW1931308.1"/>
    <property type="molecule type" value="Genomic_DNA"/>
</dbReference>
<sequence length="144" mass="15558">MRKTLALIVALALPGAAQAWEEPARGTPLRADLMDALRSSAEWSLGVPVDFVVSDLRVEGDVAFASGTAQRPGGAAIKLEDTPAYRRGEIDPMMDNTTMQALLQRSVHAWVPVHSAIGATDVWYATQDFCPVWGPVLPEICDNK</sequence>
<keyword evidence="1" id="KW-0732">Signal</keyword>
<organism evidence="2 3">
    <name type="scientific">Pararhodobacter zhoushanensis</name>
    <dbReference type="NCBI Taxonomy" id="2479545"/>
    <lineage>
        <taxon>Bacteria</taxon>
        <taxon>Pseudomonadati</taxon>
        <taxon>Pseudomonadota</taxon>
        <taxon>Alphaproteobacteria</taxon>
        <taxon>Rhodobacterales</taxon>
        <taxon>Paracoccaceae</taxon>
        <taxon>Pararhodobacter</taxon>
    </lineage>
</organism>
<gene>
    <name evidence="2" type="ORF">OKW52_03250</name>
</gene>
<keyword evidence="3" id="KW-1185">Reference proteome</keyword>
<feature type="signal peptide" evidence="1">
    <location>
        <begin position="1"/>
        <end position="19"/>
    </location>
</feature>
<evidence type="ECO:0000313" key="3">
    <source>
        <dbReference type="Proteomes" id="UP001208938"/>
    </source>
</evidence>
<reference evidence="2 3" key="1">
    <citation type="submission" date="2022-10" db="EMBL/GenBank/DDBJ databases">
        <title>Pararhodobacter sp. nov., isolated from marine algae.</title>
        <authorList>
            <person name="Choi B.J."/>
            <person name="Kim J.M."/>
            <person name="Lee J.K."/>
            <person name="Choi D.G."/>
            <person name="Jeon C.O."/>
        </authorList>
    </citation>
    <scope>NUCLEOTIDE SEQUENCE [LARGE SCALE GENOMIC DNA]</scope>
    <source>
        <strain evidence="2 3">ZQ420</strain>
    </source>
</reference>